<dbReference type="RefSeq" id="XP_045258723.1">
    <property type="nucleotide sequence ID" value="XM_045402361.1"/>
</dbReference>
<evidence type="ECO:0000256" key="1">
    <source>
        <dbReference type="SAM" id="MobiDB-lite"/>
    </source>
</evidence>
<dbReference type="AlphaFoldDB" id="A0A8H4FEN7"/>
<accession>A0A8H4FEN7</accession>
<dbReference type="AntiFam" id="ANF00222">
    <property type="entry name" value="Shadow ORF (opposite groL1)"/>
</dbReference>
<feature type="region of interest" description="Disordered" evidence="1">
    <location>
        <begin position="44"/>
        <end position="67"/>
    </location>
</feature>
<protein>
    <submittedName>
        <fullName evidence="3">Heat shock protein 60</fullName>
    </submittedName>
</protein>
<proteinExistence type="predicted"/>
<feature type="non-terminal residue" evidence="3">
    <location>
        <position position="1"/>
    </location>
</feature>
<gene>
    <name evidence="3" type="ORF">GCG54_00002265</name>
</gene>
<sequence>MWLSFTFLHHSTHAAHAAHTSHTAHTTGGRALLLRSLNDGDLSGAEQGGNTAGVNETGADDLEGVEDTGSNHVDVLALGAVEALVELVGELVGELTNDDRALKTGVLDDAAGGAGDGVLDDADTELLVEVGGLDVLQGQGRGLDEGGTTTGQDTLLNGGAGGVQGIDEAVLLLTDLDLGGATDLDDGDTTRELGQTLLKLLLLVLGGGRVVHDTTDLLAALSNGVLATLAVQEDGVLLGNGDGASGAEHVGGGLLELDVKLVGEDRAVVTEDGLAVVTEAGGLDSGNLELATELVENADGESLTLNVLSNDDERAAHLGGGLKSGDDILDGGDLLLGEEDQGLLELDLLGLGIGDEVGGDETTVEAHTLGDLELVDQSLALLDGDDTLLADLLHGVGNHAAESLVTVGRDSGDLSNLLAGSDISLVLLEVLDDGIDGGLDTTAQVHRVAASGDVLDGLGEDGAGEDSSGRGTVTGGLVGLGGDILEESGTEVLELVLQGDGLGDSYTNVTTLGTKCRGNGLGQSLNTSQQRSAALDTELELLQGESVYLVQYHWHYYEAYKRTLWAKRSCWPRPAPGRNLVAAEEAMDALARD</sequence>
<comment type="caution">
    <text evidence="3">The sequence shown here is derived from an EMBL/GenBank/DDBJ whole genome shotgun (WGS) entry which is preliminary data.</text>
</comment>
<reference evidence="3" key="1">
    <citation type="journal article" date="2020" name="Phytopathology">
        <title>Genome sequence and comparative analysis of Colletotrichum gloeosporioides isolated from Liriodendron leaves.</title>
        <authorList>
            <person name="Fu F.F."/>
            <person name="Hao Z."/>
            <person name="Wang P."/>
            <person name="Lu Y."/>
            <person name="Xue L.J."/>
            <person name="Wei G."/>
            <person name="Tian Y."/>
            <person name="Baishi H."/>
            <person name="Xu H."/>
            <person name="Shi J."/>
            <person name="Cheng T."/>
            <person name="Wang G."/>
            <person name="Yi Y."/>
            <person name="Chen J."/>
        </authorList>
    </citation>
    <scope>NUCLEOTIDE SEQUENCE</scope>
    <source>
        <strain evidence="3">Lc1</strain>
    </source>
</reference>
<name>A0A8H4FEN7_COLGL</name>
<evidence type="ECO:0000313" key="4">
    <source>
        <dbReference type="Proteomes" id="UP000613401"/>
    </source>
</evidence>
<evidence type="ECO:0000313" key="3">
    <source>
        <dbReference type="EMBL" id="KAF3799563.1"/>
    </source>
</evidence>
<reference evidence="3" key="2">
    <citation type="submission" date="2020-03" db="EMBL/GenBank/DDBJ databases">
        <authorList>
            <person name="Fu F.-F."/>
            <person name="Chen J."/>
        </authorList>
    </citation>
    <scope>NUCLEOTIDE SEQUENCE</scope>
    <source>
        <strain evidence="3">Lc1</strain>
    </source>
</reference>
<dbReference type="EMBL" id="WVTB01000084">
    <property type="protein sequence ID" value="KAF3799563.1"/>
    <property type="molecule type" value="Genomic_DNA"/>
</dbReference>
<feature type="chain" id="PRO_5034800845" evidence="2">
    <location>
        <begin position="18"/>
        <end position="593"/>
    </location>
</feature>
<organism evidence="3 4">
    <name type="scientific">Colletotrichum gloeosporioides</name>
    <name type="common">Anthracnose fungus</name>
    <name type="synonym">Glomerella cingulata</name>
    <dbReference type="NCBI Taxonomy" id="474922"/>
    <lineage>
        <taxon>Eukaryota</taxon>
        <taxon>Fungi</taxon>
        <taxon>Dikarya</taxon>
        <taxon>Ascomycota</taxon>
        <taxon>Pezizomycotina</taxon>
        <taxon>Sordariomycetes</taxon>
        <taxon>Hypocreomycetidae</taxon>
        <taxon>Glomerellales</taxon>
        <taxon>Glomerellaceae</taxon>
        <taxon>Colletotrichum</taxon>
        <taxon>Colletotrichum gloeosporioides species complex</taxon>
    </lineage>
</organism>
<keyword evidence="3" id="KW-0346">Stress response</keyword>
<dbReference type="GeneID" id="69009429"/>
<keyword evidence="2" id="KW-0732">Signal</keyword>
<feature type="signal peptide" evidence="2">
    <location>
        <begin position="1"/>
        <end position="17"/>
    </location>
</feature>
<keyword evidence="4" id="KW-1185">Reference proteome</keyword>
<evidence type="ECO:0000256" key="2">
    <source>
        <dbReference type="SAM" id="SignalP"/>
    </source>
</evidence>
<dbReference type="Proteomes" id="UP000613401">
    <property type="component" value="Unassembled WGS sequence"/>
</dbReference>